<evidence type="ECO:0000313" key="1">
    <source>
        <dbReference type="EMBL" id="SOQ37179.1"/>
    </source>
</evidence>
<gene>
    <name evidence="1" type="ORF">SFRICE_024418</name>
</gene>
<sequence>MNMSMTNFVKIADLCPRLGGACLAGGSRYQFYLRSRNAVVNKIPLSGNSSSMQVIPERANVTFSNPKYVANVTLNIRRYSRKSAYYINLMGINKQTWTNNITVDIKINQYLHNEYRPSFVGGQMKYCDLINKEPFIGGALKNSGLICPLPVGYHSVMNITAPTENFPNVFPFEKGRIDFVVTLSSTGEGVLNAFLESMEVIPERANVTFANPRYTNLTINIRRYSRRSRYYINLMGTTSHMWSNNITYERNHFGELHNLIPPSPFHHRTTRQSAKWHRFMVDIPPTRTKRFASSFLVQTAREWNSLPESVFPDGYNLGVFNARVDIVINQYLHNEYRPSFITHHYKFCDLVNKDQFIGGAIRNAGVVCPLPAGYHAVMNITAPTEHFPNVFPFQKGRLDFVVSLTNTYEAILKLYVESYASAGLTGVIPSQKTNVKQSLRCVSEVTGGLLIFPNPDSPATLKFLISKRPATHL</sequence>
<reference evidence="1" key="1">
    <citation type="submission" date="2016-07" db="EMBL/GenBank/DDBJ databases">
        <authorList>
            <person name="Bretaudeau A."/>
        </authorList>
    </citation>
    <scope>NUCLEOTIDE SEQUENCE</scope>
    <source>
        <strain evidence="1">Rice</strain>
        <tissue evidence="1">Whole body</tissue>
    </source>
</reference>
<dbReference type="EMBL" id="ODYU01001241">
    <property type="protein sequence ID" value="SOQ37179.1"/>
    <property type="molecule type" value="Genomic_DNA"/>
</dbReference>
<name>A0A2H1V8P0_SPOFR</name>
<proteinExistence type="predicted"/>
<dbReference type="OrthoDB" id="7116894at2759"/>
<dbReference type="AlphaFoldDB" id="A0A2H1V8P0"/>
<organism evidence="1">
    <name type="scientific">Spodoptera frugiperda</name>
    <name type="common">Fall armyworm</name>
    <dbReference type="NCBI Taxonomy" id="7108"/>
    <lineage>
        <taxon>Eukaryota</taxon>
        <taxon>Metazoa</taxon>
        <taxon>Ecdysozoa</taxon>
        <taxon>Arthropoda</taxon>
        <taxon>Hexapoda</taxon>
        <taxon>Insecta</taxon>
        <taxon>Pterygota</taxon>
        <taxon>Neoptera</taxon>
        <taxon>Endopterygota</taxon>
        <taxon>Lepidoptera</taxon>
        <taxon>Glossata</taxon>
        <taxon>Ditrysia</taxon>
        <taxon>Noctuoidea</taxon>
        <taxon>Noctuidae</taxon>
        <taxon>Amphipyrinae</taxon>
        <taxon>Spodoptera</taxon>
    </lineage>
</organism>
<protein>
    <submittedName>
        <fullName evidence="1">SFRICE_024418</fullName>
    </submittedName>
</protein>
<accession>A0A2H1V8P0</accession>